<sequence>MNLRRLLWIGLTLLVLVPMVGLLVMSVTYKPYGVSDYQRPKYEEALRRIRMRKEVASVVVEGKSPQAFMEATTHDFGRVDPHATMSHSFTVENKGEAPLTVELGQTSCKCTVGKLAGGGLLLPGESTEVTLTWNTGLQAERYRQTAQLITNDPQRKLIQLAVSGTVRAELVGPESFAFGTGDLGDMIGSRGVFYSQLWDDFEIVSVNGDTEGLDWYTEPVNVSDAELAGTEAKSAWQLHLSRNISETGSFEGELTLVFQPSTGGELIEREVRFSGHSRKPISFVHPDLDSSSGLDIGTISQGAHHEYAILVRQRQELTRSLEVLDFEPKELKVSMESAGVDGVYRLVIQIPEDSPRLIFNRPDKRGYVQVGDPEDEKFQNWLPITGAVIEMQ</sequence>
<accession>A0A517SPD0</accession>
<dbReference type="RefSeq" id="WP_145268817.1">
    <property type="nucleotide sequence ID" value="NZ_CP036272.1"/>
</dbReference>
<dbReference type="AlphaFoldDB" id="A0A517SPD0"/>
<dbReference type="EMBL" id="CP036272">
    <property type="protein sequence ID" value="QDT57983.1"/>
    <property type="molecule type" value="Genomic_DNA"/>
</dbReference>
<dbReference type="InterPro" id="IPR013783">
    <property type="entry name" value="Ig-like_fold"/>
</dbReference>
<name>A0A517SPD0_9BACT</name>
<gene>
    <name evidence="1" type="ORF">SV7mr_04720</name>
</gene>
<keyword evidence="2" id="KW-1185">Reference proteome</keyword>
<protein>
    <recommendedName>
        <fullName evidence="3">DUF1573 domain-containing protein</fullName>
    </recommendedName>
</protein>
<dbReference type="InterPro" id="IPR011467">
    <property type="entry name" value="DUF1573"/>
</dbReference>
<dbReference type="Gene3D" id="2.60.40.10">
    <property type="entry name" value="Immunoglobulins"/>
    <property type="match status" value="1"/>
</dbReference>
<dbReference type="PANTHER" id="PTHR37833">
    <property type="entry name" value="LIPOPROTEIN-RELATED"/>
    <property type="match status" value="1"/>
</dbReference>
<evidence type="ECO:0008006" key="3">
    <source>
        <dbReference type="Google" id="ProtNLM"/>
    </source>
</evidence>
<dbReference type="PANTHER" id="PTHR37833:SF1">
    <property type="entry name" value="SIGNAL PEPTIDE PROTEIN"/>
    <property type="match status" value="1"/>
</dbReference>
<proteinExistence type="predicted"/>
<evidence type="ECO:0000313" key="1">
    <source>
        <dbReference type="EMBL" id="QDT57983.1"/>
    </source>
</evidence>
<reference evidence="1 2" key="1">
    <citation type="submission" date="2019-02" db="EMBL/GenBank/DDBJ databases">
        <title>Deep-cultivation of Planctomycetes and their phenomic and genomic characterization uncovers novel biology.</title>
        <authorList>
            <person name="Wiegand S."/>
            <person name="Jogler M."/>
            <person name="Boedeker C."/>
            <person name="Pinto D."/>
            <person name="Vollmers J."/>
            <person name="Rivas-Marin E."/>
            <person name="Kohn T."/>
            <person name="Peeters S.H."/>
            <person name="Heuer A."/>
            <person name="Rast P."/>
            <person name="Oberbeckmann S."/>
            <person name="Bunk B."/>
            <person name="Jeske O."/>
            <person name="Meyerdierks A."/>
            <person name="Storesund J.E."/>
            <person name="Kallscheuer N."/>
            <person name="Luecker S."/>
            <person name="Lage O.M."/>
            <person name="Pohl T."/>
            <person name="Merkel B.J."/>
            <person name="Hornburger P."/>
            <person name="Mueller R.-W."/>
            <person name="Bruemmer F."/>
            <person name="Labrenz M."/>
            <person name="Spormann A.M."/>
            <person name="Op den Camp H."/>
            <person name="Overmann J."/>
            <person name="Amann R."/>
            <person name="Jetten M.S.M."/>
            <person name="Mascher T."/>
            <person name="Medema M.H."/>
            <person name="Devos D.P."/>
            <person name="Kaster A.-K."/>
            <person name="Ovreas L."/>
            <person name="Rohde M."/>
            <person name="Galperin M.Y."/>
            <person name="Jogler C."/>
        </authorList>
    </citation>
    <scope>NUCLEOTIDE SEQUENCE [LARGE SCALE GENOMIC DNA]</scope>
    <source>
        <strain evidence="1 2">SV_7m_r</strain>
    </source>
</reference>
<evidence type="ECO:0000313" key="2">
    <source>
        <dbReference type="Proteomes" id="UP000315003"/>
    </source>
</evidence>
<dbReference type="Proteomes" id="UP000315003">
    <property type="component" value="Chromosome"/>
</dbReference>
<dbReference type="Pfam" id="PF07610">
    <property type="entry name" value="DUF1573"/>
    <property type="match status" value="1"/>
</dbReference>
<dbReference type="OrthoDB" id="270309at2"/>
<organism evidence="1 2">
    <name type="scientific">Stieleria bergensis</name>
    <dbReference type="NCBI Taxonomy" id="2528025"/>
    <lineage>
        <taxon>Bacteria</taxon>
        <taxon>Pseudomonadati</taxon>
        <taxon>Planctomycetota</taxon>
        <taxon>Planctomycetia</taxon>
        <taxon>Pirellulales</taxon>
        <taxon>Pirellulaceae</taxon>
        <taxon>Stieleria</taxon>
    </lineage>
</organism>